<protein>
    <submittedName>
        <fullName evidence="6">Response regulator receiver domain protein</fullName>
    </submittedName>
</protein>
<dbReference type="PROSITE" id="PS50110">
    <property type="entry name" value="RESPONSE_REGULATORY"/>
    <property type="match status" value="1"/>
</dbReference>
<dbReference type="PROSITE" id="PS51755">
    <property type="entry name" value="OMPR_PHOB"/>
    <property type="match status" value="1"/>
</dbReference>
<dbReference type="Gene3D" id="3.40.50.2300">
    <property type="match status" value="1"/>
</dbReference>
<sequence length="244" mass="26597">MATPMETIGCLGRGLQDACEEAKGMARILVVDDDAAITDLLSRVLARDGHAVDAANDPVSVLGLALSRYDLILCDVMMPGMDGFELVGRIRHLVDAPILFLTAKVAEEDAVFGLGLGADDYIRKPFGIVELRAKVGAHVRREERVRTHMLALGDVRVDLDARELSAHGSPVPLTPTEYAVCELLAMHRGQVLSREQIRERAFGWASDAGDDAISMHVSNARAKLRRANVDPIETVRGMGYKWQA</sequence>
<dbReference type="InterPro" id="IPR001867">
    <property type="entry name" value="OmpR/PhoB-type_DNA-bd"/>
</dbReference>
<dbReference type="InterPro" id="IPR001789">
    <property type="entry name" value="Sig_transdc_resp-reg_receiver"/>
</dbReference>
<evidence type="ECO:0000259" key="4">
    <source>
        <dbReference type="PROSITE" id="PS50110"/>
    </source>
</evidence>
<dbReference type="Pfam" id="PF00486">
    <property type="entry name" value="Trans_reg_C"/>
    <property type="match status" value="1"/>
</dbReference>
<dbReference type="Gene3D" id="1.10.10.10">
    <property type="entry name" value="Winged helix-like DNA-binding domain superfamily/Winged helix DNA-binding domain"/>
    <property type="match status" value="1"/>
</dbReference>
<dbReference type="CDD" id="cd17574">
    <property type="entry name" value="REC_OmpR"/>
    <property type="match status" value="1"/>
</dbReference>
<dbReference type="GO" id="GO:0005829">
    <property type="term" value="C:cytosol"/>
    <property type="evidence" value="ECO:0007669"/>
    <property type="project" value="TreeGrafter"/>
</dbReference>
<dbReference type="eggNOG" id="COG0745">
    <property type="taxonomic scope" value="Bacteria"/>
</dbReference>
<dbReference type="InterPro" id="IPR039420">
    <property type="entry name" value="WalR-like"/>
</dbReference>
<dbReference type="InterPro" id="IPR036388">
    <property type="entry name" value="WH-like_DNA-bd_sf"/>
</dbReference>
<evidence type="ECO:0000313" key="7">
    <source>
        <dbReference type="Proteomes" id="UP000006001"/>
    </source>
</evidence>
<proteinExistence type="predicted"/>
<feature type="domain" description="Response regulatory" evidence="4">
    <location>
        <begin position="27"/>
        <end position="139"/>
    </location>
</feature>
<dbReference type="GO" id="GO:0000976">
    <property type="term" value="F:transcription cis-regulatory region binding"/>
    <property type="evidence" value="ECO:0007669"/>
    <property type="project" value="TreeGrafter"/>
</dbReference>
<organism evidence="6 7">
    <name type="scientific">Slackia exigua (strain ATCC 700122 / DSM 15923 / CIP 105133 / JCM 11022 / KCTC 5966 / S-7)</name>
    <dbReference type="NCBI Taxonomy" id="649764"/>
    <lineage>
        <taxon>Bacteria</taxon>
        <taxon>Bacillati</taxon>
        <taxon>Actinomycetota</taxon>
        <taxon>Coriobacteriia</taxon>
        <taxon>Eggerthellales</taxon>
        <taxon>Eggerthellaceae</taxon>
        <taxon>Slackia</taxon>
    </lineage>
</organism>
<reference evidence="6" key="1">
    <citation type="submission" date="2009-10" db="EMBL/GenBank/DDBJ databases">
        <authorList>
            <person name="Weinstock G."/>
            <person name="Sodergren E."/>
            <person name="Clifton S."/>
            <person name="Fulton L."/>
            <person name="Fulton B."/>
            <person name="Courtney L."/>
            <person name="Fronick C."/>
            <person name="Harrison M."/>
            <person name="Strong C."/>
            <person name="Farmer C."/>
            <person name="Delahaunty K."/>
            <person name="Markovic C."/>
            <person name="Hall O."/>
            <person name="Minx P."/>
            <person name="Tomlinson C."/>
            <person name="Mitreva M."/>
            <person name="Nelson J."/>
            <person name="Hou S."/>
            <person name="Wollam A."/>
            <person name="Pepin K.H."/>
            <person name="Johnson M."/>
            <person name="Bhonagiri V."/>
            <person name="Nash W.E."/>
            <person name="Warren W."/>
            <person name="Chinwalla A."/>
            <person name="Mardis E.R."/>
            <person name="Wilson R.K."/>
        </authorList>
    </citation>
    <scope>NUCLEOTIDE SEQUENCE [LARGE SCALE GENOMIC DNA]</scope>
    <source>
        <strain evidence="6">ATCC 700122</strain>
    </source>
</reference>
<dbReference type="GO" id="GO:0032993">
    <property type="term" value="C:protein-DNA complex"/>
    <property type="evidence" value="ECO:0007669"/>
    <property type="project" value="TreeGrafter"/>
</dbReference>
<evidence type="ECO:0000259" key="5">
    <source>
        <dbReference type="PROSITE" id="PS51755"/>
    </source>
</evidence>
<feature type="modified residue" description="4-aspartylphosphate" evidence="2">
    <location>
        <position position="75"/>
    </location>
</feature>
<dbReference type="SMART" id="SM00448">
    <property type="entry name" value="REC"/>
    <property type="match status" value="1"/>
</dbReference>
<dbReference type="PANTHER" id="PTHR48111">
    <property type="entry name" value="REGULATOR OF RPOS"/>
    <property type="match status" value="1"/>
</dbReference>
<gene>
    <name evidence="6" type="ORF">HMPREF0762_01508</name>
</gene>
<keyword evidence="2" id="KW-0597">Phosphoprotein</keyword>
<dbReference type="SUPFAM" id="SSF52172">
    <property type="entry name" value="CheY-like"/>
    <property type="match status" value="1"/>
</dbReference>
<feature type="domain" description="OmpR/PhoB-type" evidence="5">
    <location>
        <begin position="147"/>
        <end position="244"/>
    </location>
</feature>
<dbReference type="Gene3D" id="6.10.250.690">
    <property type="match status" value="1"/>
</dbReference>
<dbReference type="SMART" id="SM00862">
    <property type="entry name" value="Trans_reg_C"/>
    <property type="match status" value="1"/>
</dbReference>
<dbReference type="AlphaFoldDB" id="D0WI36"/>
<dbReference type="GO" id="GO:0000156">
    <property type="term" value="F:phosphorelay response regulator activity"/>
    <property type="evidence" value="ECO:0007669"/>
    <property type="project" value="TreeGrafter"/>
</dbReference>
<evidence type="ECO:0000256" key="3">
    <source>
        <dbReference type="PROSITE-ProRule" id="PRU01091"/>
    </source>
</evidence>
<dbReference type="STRING" id="649764.HMPREF0762_01508"/>
<dbReference type="InterPro" id="IPR011006">
    <property type="entry name" value="CheY-like_superfamily"/>
</dbReference>
<dbReference type="CDD" id="cd00383">
    <property type="entry name" value="trans_reg_C"/>
    <property type="match status" value="1"/>
</dbReference>
<evidence type="ECO:0000256" key="2">
    <source>
        <dbReference type="PROSITE-ProRule" id="PRU00169"/>
    </source>
</evidence>
<dbReference type="Pfam" id="PF00072">
    <property type="entry name" value="Response_reg"/>
    <property type="match status" value="1"/>
</dbReference>
<accession>D0WI36</accession>
<dbReference type="EMBL" id="ACUX02000016">
    <property type="protein sequence ID" value="EEZ60703.1"/>
    <property type="molecule type" value="Genomic_DNA"/>
</dbReference>
<feature type="DNA-binding region" description="OmpR/PhoB-type" evidence="3">
    <location>
        <begin position="147"/>
        <end position="244"/>
    </location>
</feature>
<dbReference type="PANTHER" id="PTHR48111:SF2">
    <property type="entry name" value="RESPONSE REGULATOR SAER"/>
    <property type="match status" value="1"/>
</dbReference>
<evidence type="ECO:0000256" key="1">
    <source>
        <dbReference type="ARBA" id="ARBA00023125"/>
    </source>
</evidence>
<keyword evidence="1 3" id="KW-0238">DNA-binding</keyword>
<comment type="caution">
    <text evidence="6">The sequence shown here is derived from an EMBL/GenBank/DDBJ whole genome shotgun (WGS) entry which is preliminary data.</text>
</comment>
<dbReference type="Proteomes" id="UP000006001">
    <property type="component" value="Unassembled WGS sequence"/>
</dbReference>
<dbReference type="GO" id="GO:0006355">
    <property type="term" value="P:regulation of DNA-templated transcription"/>
    <property type="evidence" value="ECO:0007669"/>
    <property type="project" value="InterPro"/>
</dbReference>
<name>D0WI36_SLAES</name>
<dbReference type="HOGENOM" id="CLU_000445_30_3_11"/>
<keyword evidence="7" id="KW-1185">Reference proteome</keyword>
<evidence type="ECO:0000313" key="6">
    <source>
        <dbReference type="EMBL" id="EEZ60703.1"/>
    </source>
</evidence>